<reference evidence="2" key="1">
    <citation type="submission" date="2019-03" db="EMBL/GenBank/DDBJ databases">
        <title>WGS assembly of Setaria viridis.</title>
        <authorList>
            <person name="Huang P."/>
            <person name="Jenkins J."/>
            <person name="Grimwood J."/>
            <person name="Barry K."/>
            <person name="Healey A."/>
            <person name="Mamidi S."/>
            <person name="Sreedasyam A."/>
            <person name="Shu S."/>
            <person name="Feldman M."/>
            <person name="Wu J."/>
            <person name="Yu Y."/>
            <person name="Chen C."/>
            <person name="Johnson J."/>
            <person name="Rokhsar D."/>
            <person name="Baxter I."/>
            <person name="Schmutz J."/>
            <person name="Brutnell T."/>
            <person name="Kellogg E."/>
        </authorList>
    </citation>
    <scope>NUCLEOTIDE SEQUENCE [LARGE SCALE GENOMIC DNA]</scope>
</reference>
<protein>
    <recommendedName>
        <fullName evidence="4">Auxin-responsive protein</fullName>
    </recommendedName>
</protein>
<accession>A0A4U6UHU0</accession>
<sequence>MSYHPYPPANSRSRLGVWFVDSGPRVGVSGVGLLVHDEEGGAETRVLVRVKDLKEPCMAGLLEMAEQQFGYGQQGVLRVPCDAQRFEHVVNMARKSKAAR</sequence>
<proteinExistence type="inferred from homology"/>
<evidence type="ECO:0000256" key="1">
    <source>
        <dbReference type="ARBA" id="ARBA00006974"/>
    </source>
</evidence>
<evidence type="ECO:0000313" key="2">
    <source>
        <dbReference type="EMBL" id="TKW15811.1"/>
    </source>
</evidence>
<dbReference type="EMBL" id="CM016556">
    <property type="protein sequence ID" value="TKW15811.1"/>
    <property type="molecule type" value="Genomic_DNA"/>
</dbReference>
<organism evidence="2 3">
    <name type="scientific">Setaria viridis</name>
    <name type="common">Green bristlegrass</name>
    <name type="synonym">Setaria italica subsp. viridis</name>
    <dbReference type="NCBI Taxonomy" id="4556"/>
    <lineage>
        <taxon>Eukaryota</taxon>
        <taxon>Viridiplantae</taxon>
        <taxon>Streptophyta</taxon>
        <taxon>Embryophyta</taxon>
        <taxon>Tracheophyta</taxon>
        <taxon>Spermatophyta</taxon>
        <taxon>Magnoliopsida</taxon>
        <taxon>Liliopsida</taxon>
        <taxon>Poales</taxon>
        <taxon>Poaceae</taxon>
        <taxon>PACMAD clade</taxon>
        <taxon>Panicoideae</taxon>
        <taxon>Panicodae</taxon>
        <taxon>Paniceae</taxon>
        <taxon>Cenchrinae</taxon>
        <taxon>Setaria</taxon>
    </lineage>
</organism>
<dbReference type="GO" id="GO:0009733">
    <property type="term" value="P:response to auxin"/>
    <property type="evidence" value="ECO:0007669"/>
    <property type="project" value="InterPro"/>
</dbReference>
<dbReference type="Pfam" id="PF02519">
    <property type="entry name" value="Auxin_inducible"/>
    <property type="match status" value="1"/>
</dbReference>
<dbReference type="Proteomes" id="UP000298652">
    <property type="component" value="Chromosome 5"/>
</dbReference>
<comment type="similarity">
    <text evidence="1">Belongs to the ARG7 family.</text>
</comment>
<evidence type="ECO:0000313" key="3">
    <source>
        <dbReference type="Proteomes" id="UP000298652"/>
    </source>
</evidence>
<dbReference type="PANTHER" id="PTHR31374:SF212">
    <property type="entry name" value="AUXIN RESPONSIVE PROTEIN"/>
    <property type="match status" value="1"/>
</dbReference>
<name>A0A4U6UHU0_SETVI</name>
<dbReference type="AlphaFoldDB" id="A0A4U6UHU0"/>
<evidence type="ECO:0008006" key="4">
    <source>
        <dbReference type="Google" id="ProtNLM"/>
    </source>
</evidence>
<dbReference type="Gramene" id="TKW15811">
    <property type="protein sequence ID" value="TKW15811"/>
    <property type="gene ID" value="SEVIR_5G215300v2"/>
</dbReference>
<keyword evidence="3" id="KW-1185">Reference proteome</keyword>
<dbReference type="InterPro" id="IPR003676">
    <property type="entry name" value="SAUR_fam"/>
</dbReference>
<gene>
    <name evidence="2" type="ORF">SEVIR_5G215300v2</name>
</gene>
<dbReference type="PANTHER" id="PTHR31374">
    <property type="entry name" value="AUXIN-INDUCED PROTEIN-LIKE-RELATED"/>
    <property type="match status" value="1"/>
</dbReference>